<proteinExistence type="predicted"/>
<evidence type="ECO:0000313" key="1">
    <source>
        <dbReference type="EMBL" id="MBA0800361.1"/>
    </source>
</evidence>
<accession>A0A7J9GS04</accession>
<organism evidence="1 2">
    <name type="scientific">Gossypium harknessii</name>
    <dbReference type="NCBI Taxonomy" id="34285"/>
    <lineage>
        <taxon>Eukaryota</taxon>
        <taxon>Viridiplantae</taxon>
        <taxon>Streptophyta</taxon>
        <taxon>Embryophyta</taxon>
        <taxon>Tracheophyta</taxon>
        <taxon>Spermatophyta</taxon>
        <taxon>Magnoliopsida</taxon>
        <taxon>eudicotyledons</taxon>
        <taxon>Gunneridae</taxon>
        <taxon>Pentapetalae</taxon>
        <taxon>rosids</taxon>
        <taxon>malvids</taxon>
        <taxon>Malvales</taxon>
        <taxon>Malvaceae</taxon>
        <taxon>Malvoideae</taxon>
        <taxon>Gossypium</taxon>
    </lineage>
</organism>
<evidence type="ECO:0000313" key="2">
    <source>
        <dbReference type="Proteomes" id="UP000593560"/>
    </source>
</evidence>
<name>A0A7J9GS04_9ROSI</name>
<dbReference type="EMBL" id="JABFAD010000006">
    <property type="protein sequence ID" value="MBA0800361.1"/>
    <property type="molecule type" value="Genomic_DNA"/>
</dbReference>
<keyword evidence="2" id="KW-1185">Reference proteome</keyword>
<protein>
    <submittedName>
        <fullName evidence="1">Uncharacterized protein</fullName>
    </submittedName>
</protein>
<reference evidence="1 2" key="1">
    <citation type="journal article" date="2019" name="Genome Biol. Evol.">
        <title>Insights into the evolution of the New World diploid cottons (Gossypium, subgenus Houzingenia) based on genome sequencing.</title>
        <authorList>
            <person name="Grover C.E."/>
            <person name="Arick M.A. 2nd"/>
            <person name="Thrash A."/>
            <person name="Conover J.L."/>
            <person name="Sanders W.S."/>
            <person name="Peterson D.G."/>
            <person name="Frelichowski J.E."/>
            <person name="Scheffler J.A."/>
            <person name="Scheffler B.E."/>
            <person name="Wendel J.F."/>
        </authorList>
    </citation>
    <scope>NUCLEOTIDE SEQUENCE [LARGE SCALE GENOMIC DNA]</scope>
    <source>
        <strain evidence="1">0</strain>
        <tissue evidence="1">Leaf</tissue>
    </source>
</reference>
<dbReference type="Proteomes" id="UP000593560">
    <property type="component" value="Unassembled WGS sequence"/>
</dbReference>
<sequence length="24" mass="2584">MNLCGVLSSNCCSARVITRQLMAL</sequence>
<gene>
    <name evidence="1" type="ORF">Gohar_010797</name>
</gene>
<comment type="caution">
    <text evidence="1">The sequence shown here is derived from an EMBL/GenBank/DDBJ whole genome shotgun (WGS) entry which is preliminary data.</text>
</comment>
<dbReference type="AlphaFoldDB" id="A0A7J9GS04"/>